<dbReference type="EMBL" id="OX459125">
    <property type="protein sequence ID" value="CAI9115196.1"/>
    <property type="molecule type" value="Genomic_DNA"/>
</dbReference>
<feature type="compositionally biased region" description="Basic and acidic residues" evidence="1">
    <location>
        <begin position="148"/>
        <end position="167"/>
    </location>
</feature>
<evidence type="ECO:0000313" key="4">
    <source>
        <dbReference type="Proteomes" id="UP001161247"/>
    </source>
</evidence>
<keyword evidence="2" id="KW-0472">Membrane</keyword>
<dbReference type="GO" id="GO:0009706">
    <property type="term" value="C:chloroplast inner membrane"/>
    <property type="evidence" value="ECO:0007669"/>
    <property type="project" value="TreeGrafter"/>
</dbReference>
<name>A0AAV1E4W0_OLDCO</name>
<reference evidence="3" key="1">
    <citation type="submission" date="2023-03" db="EMBL/GenBank/DDBJ databases">
        <authorList>
            <person name="Julca I."/>
        </authorList>
    </citation>
    <scope>NUCLEOTIDE SEQUENCE</scope>
</reference>
<accession>A0AAV1E4W0</accession>
<dbReference type="InterPro" id="IPR040377">
    <property type="entry name" value="Ssl2009-like"/>
</dbReference>
<evidence type="ECO:0000256" key="2">
    <source>
        <dbReference type="SAM" id="Phobius"/>
    </source>
</evidence>
<dbReference type="GO" id="GO:0009535">
    <property type="term" value="C:chloroplast thylakoid membrane"/>
    <property type="evidence" value="ECO:0007669"/>
    <property type="project" value="TreeGrafter"/>
</dbReference>
<keyword evidence="2" id="KW-1133">Transmembrane helix</keyword>
<evidence type="ECO:0000256" key="1">
    <source>
        <dbReference type="SAM" id="MobiDB-lite"/>
    </source>
</evidence>
<dbReference type="Proteomes" id="UP001161247">
    <property type="component" value="Chromosome 8"/>
</dbReference>
<proteinExistence type="predicted"/>
<evidence type="ECO:0000313" key="3">
    <source>
        <dbReference type="EMBL" id="CAI9115196.1"/>
    </source>
</evidence>
<keyword evidence="2" id="KW-0812">Transmembrane</keyword>
<protein>
    <submittedName>
        <fullName evidence="3">OLC1v1016035C1</fullName>
    </submittedName>
</protein>
<gene>
    <name evidence="3" type="ORF">OLC1_LOCUS21767</name>
</gene>
<keyword evidence="4" id="KW-1185">Reference proteome</keyword>
<feature type="transmembrane region" description="Helical" evidence="2">
    <location>
        <begin position="70"/>
        <end position="90"/>
    </location>
</feature>
<dbReference type="PANTHER" id="PTHR34048:SF5">
    <property type="entry name" value="INNER MEMBRANE LOCALIZED PROTEIN"/>
    <property type="match status" value="1"/>
</dbReference>
<dbReference type="PANTHER" id="PTHR34048">
    <property type="entry name" value="LOW-DENSITY RECEPTOR-LIKE PROTEIN"/>
    <property type="match status" value="1"/>
</dbReference>
<sequence length="167" mass="17575">MAALSSSSFLVSKTPSAGSPLKAAEQRIGSLAPNNISLGLKHSGKSSISKKELTVNASYGDGGKSGGGSFFIGGFILGGIIMGTLGCIYAPQISKAIAVANTDKKDLMRKLPKFIYDEDKALEKQRKKLEAKIEQLNDAIDNVSSQLRAEHSPNGEDVKSDGYEALA</sequence>
<feature type="region of interest" description="Disordered" evidence="1">
    <location>
        <begin position="144"/>
        <end position="167"/>
    </location>
</feature>
<organism evidence="3 4">
    <name type="scientific">Oldenlandia corymbosa var. corymbosa</name>
    <dbReference type="NCBI Taxonomy" id="529605"/>
    <lineage>
        <taxon>Eukaryota</taxon>
        <taxon>Viridiplantae</taxon>
        <taxon>Streptophyta</taxon>
        <taxon>Embryophyta</taxon>
        <taxon>Tracheophyta</taxon>
        <taxon>Spermatophyta</taxon>
        <taxon>Magnoliopsida</taxon>
        <taxon>eudicotyledons</taxon>
        <taxon>Gunneridae</taxon>
        <taxon>Pentapetalae</taxon>
        <taxon>asterids</taxon>
        <taxon>lamiids</taxon>
        <taxon>Gentianales</taxon>
        <taxon>Rubiaceae</taxon>
        <taxon>Rubioideae</taxon>
        <taxon>Spermacoceae</taxon>
        <taxon>Hedyotis-Oldenlandia complex</taxon>
        <taxon>Oldenlandia</taxon>
    </lineage>
</organism>
<dbReference type="AlphaFoldDB" id="A0AAV1E4W0"/>